<evidence type="ECO:0000313" key="6">
    <source>
        <dbReference type="EMBL" id="ELP89279.1"/>
    </source>
</evidence>
<dbReference type="InterPro" id="IPR043519">
    <property type="entry name" value="NT_sf"/>
</dbReference>
<dbReference type="InterPro" id="IPR054708">
    <property type="entry name" value="MTPAP-like_central"/>
</dbReference>
<evidence type="ECO:0000256" key="1">
    <source>
        <dbReference type="ARBA" id="ARBA00022723"/>
    </source>
</evidence>
<dbReference type="Pfam" id="PF22600">
    <property type="entry name" value="MTPAP-like_central"/>
    <property type="match status" value="1"/>
</dbReference>
<feature type="domain" description="PAP-associated" evidence="4">
    <location>
        <begin position="199"/>
        <end position="252"/>
    </location>
</feature>
<accession>A0A0A1U510</accession>
<keyword evidence="2" id="KW-0460">Magnesium</keyword>
<evidence type="ECO:0000256" key="3">
    <source>
        <dbReference type="SAM" id="MobiDB-lite"/>
    </source>
</evidence>
<dbReference type="GeneID" id="14888235"/>
<dbReference type="GO" id="GO:0005730">
    <property type="term" value="C:nucleolus"/>
    <property type="evidence" value="ECO:0007669"/>
    <property type="project" value="TreeGrafter"/>
</dbReference>
<organism evidence="6 7">
    <name type="scientific">Entamoeba invadens IP1</name>
    <dbReference type="NCBI Taxonomy" id="370355"/>
    <lineage>
        <taxon>Eukaryota</taxon>
        <taxon>Amoebozoa</taxon>
        <taxon>Evosea</taxon>
        <taxon>Archamoebae</taxon>
        <taxon>Mastigamoebida</taxon>
        <taxon>Entamoebidae</taxon>
        <taxon>Entamoeba</taxon>
    </lineage>
</organism>
<dbReference type="VEuPathDB" id="AmoebaDB:EIN_487910"/>
<dbReference type="CDD" id="cd05402">
    <property type="entry name" value="NT_PAP_TUTase"/>
    <property type="match status" value="1"/>
</dbReference>
<dbReference type="Gene3D" id="3.30.460.10">
    <property type="entry name" value="Beta Polymerase, domain 2"/>
    <property type="match status" value="1"/>
</dbReference>
<evidence type="ECO:0000256" key="2">
    <source>
        <dbReference type="ARBA" id="ARBA00022842"/>
    </source>
</evidence>
<dbReference type="GO" id="GO:1990817">
    <property type="term" value="F:poly(A) RNA polymerase activity"/>
    <property type="evidence" value="ECO:0007669"/>
    <property type="project" value="InterPro"/>
</dbReference>
<protein>
    <submittedName>
        <fullName evidence="6">PAP-associated domain containing protein, putative</fullName>
        <ecNumber evidence="6">2.7.7.7</ecNumber>
    </submittedName>
</protein>
<keyword evidence="7" id="KW-1185">Reference proteome</keyword>
<dbReference type="GO" id="GO:0031123">
    <property type="term" value="P:RNA 3'-end processing"/>
    <property type="evidence" value="ECO:0007669"/>
    <property type="project" value="TreeGrafter"/>
</dbReference>
<dbReference type="KEGG" id="eiv:EIN_487910"/>
<reference evidence="6 7" key="1">
    <citation type="submission" date="2012-10" db="EMBL/GenBank/DDBJ databases">
        <authorList>
            <person name="Zafar N."/>
            <person name="Inman J."/>
            <person name="Hall N."/>
            <person name="Lorenzi H."/>
            <person name="Caler E."/>
        </authorList>
    </citation>
    <scope>NUCLEOTIDE SEQUENCE [LARGE SCALE GENOMIC DNA]</scope>
    <source>
        <strain evidence="6 7">IP1</strain>
    </source>
</reference>
<dbReference type="GO" id="GO:0003887">
    <property type="term" value="F:DNA-directed DNA polymerase activity"/>
    <property type="evidence" value="ECO:0007669"/>
    <property type="project" value="UniProtKB-EC"/>
</dbReference>
<dbReference type="EMBL" id="KB206670">
    <property type="protein sequence ID" value="ELP89279.1"/>
    <property type="molecule type" value="Genomic_DNA"/>
</dbReference>
<gene>
    <name evidence="6" type="ORF">EIN_487910</name>
</gene>
<dbReference type="PANTHER" id="PTHR23092:SF15">
    <property type="entry name" value="INACTIVE NON-CANONICAL POLY(A) RNA POLYMERASE PROTEIN TRF4-2-RELATED"/>
    <property type="match status" value="1"/>
</dbReference>
<dbReference type="AlphaFoldDB" id="A0A0A1U510"/>
<dbReference type="OrthoDB" id="273917at2759"/>
<dbReference type="InterPro" id="IPR045862">
    <property type="entry name" value="Trf4-like"/>
</dbReference>
<keyword evidence="6" id="KW-0548">Nucleotidyltransferase</keyword>
<keyword evidence="6" id="KW-0808">Transferase</keyword>
<sequence>MWLRSVCPTDKLTLTEEIKLFTRYISLTPNEQELRQISYQKVSQLLTNRYPGCEVTIYGSYVSGFSLPSSDIDLVLSFSEEVSKNQVKKLLFKISTICRSSKFLRVEDVITNAKVPIIKLLDLDTTISIDLSINCEGGIDSSALTHSLLTSSQFTQEIALFVKYLVFQNNLNEPYHGGIGSYAIVLLTATFLKFYPQHSLGRALVEFLNFYGNIFKMGKTGVSYQHGFFSLVEKNLFEEDSLVIEDPCDEGNNVGRSSFKFNAVQFLFKKTLMGINLIIKNPEGMYLPSGSRLAKVVAIPKSLQKYREAIDAVKSEQKSEEKTEEKEEVEVMKSPEIYNEPLVQ</sequence>
<feature type="domain" description="Poly(A) RNA polymerase mitochondrial-like central palm" evidence="5">
    <location>
        <begin position="14"/>
        <end position="144"/>
    </location>
</feature>
<feature type="region of interest" description="Disordered" evidence="3">
    <location>
        <begin position="312"/>
        <end position="344"/>
    </location>
</feature>
<dbReference type="Proteomes" id="UP000014680">
    <property type="component" value="Unassembled WGS sequence"/>
</dbReference>
<evidence type="ECO:0000313" key="7">
    <source>
        <dbReference type="Proteomes" id="UP000014680"/>
    </source>
</evidence>
<dbReference type="OMA" id="CEMDYIA"/>
<evidence type="ECO:0000259" key="4">
    <source>
        <dbReference type="Pfam" id="PF03828"/>
    </source>
</evidence>
<dbReference type="GO" id="GO:0043634">
    <property type="term" value="P:polyadenylation-dependent ncRNA catabolic process"/>
    <property type="evidence" value="ECO:0007669"/>
    <property type="project" value="TreeGrafter"/>
</dbReference>
<proteinExistence type="predicted"/>
<feature type="compositionally biased region" description="Basic and acidic residues" evidence="3">
    <location>
        <begin position="312"/>
        <end position="333"/>
    </location>
</feature>
<name>A0A0A1U510_ENTIV</name>
<dbReference type="SUPFAM" id="SSF81631">
    <property type="entry name" value="PAP/OAS1 substrate-binding domain"/>
    <property type="match status" value="1"/>
</dbReference>
<dbReference type="Pfam" id="PF03828">
    <property type="entry name" value="PAP_assoc"/>
    <property type="match status" value="1"/>
</dbReference>
<dbReference type="RefSeq" id="XP_004256050.1">
    <property type="nucleotide sequence ID" value="XM_004256002.1"/>
</dbReference>
<evidence type="ECO:0000259" key="5">
    <source>
        <dbReference type="Pfam" id="PF22600"/>
    </source>
</evidence>
<dbReference type="SUPFAM" id="SSF81301">
    <property type="entry name" value="Nucleotidyltransferase"/>
    <property type="match status" value="1"/>
</dbReference>
<dbReference type="PANTHER" id="PTHR23092">
    <property type="entry name" value="POLY(A) RNA POLYMERASE"/>
    <property type="match status" value="1"/>
</dbReference>
<dbReference type="GO" id="GO:0003729">
    <property type="term" value="F:mRNA binding"/>
    <property type="evidence" value="ECO:0007669"/>
    <property type="project" value="TreeGrafter"/>
</dbReference>
<dbReference type="GO" id="GO:0046872">
    <property type="term" value="F:metal ion binding"/>
    <property type="evidence" value="ECO:0007669"/>
    <property type="project" value="UniProtKB-KW"/>
</dbReference>
<dbReference type="GO" id="GO:0031499">
    <property type="term" value="C:TRAMP complex"/>
    <property type="evidence" value="ECO:0007669"/>
    <property type="project" value="TreeGrafter"/>
</dbReference>
<keyword evidence="1" id="KW-0479">Metal-binding</keyword>
<dbReference type="Gene3D" id="1.10.1410.10">
    <property type="match status" value="1"/>
</dbReference>
<dbReference type="InterPro" id="IPR002058">
    <property type="entry name" value="PAP_assoc"/>
</dbReference>
<dbReference type="EC" id="2.7.7.7" evidence="6"/>